<protein>
    <submittedName>
        <fullName evidence="1">Uncharacterized protein</fullName>
    </submittedName>
</protein>
<dbReference type="Proteomes" id="UP001354989">
    <property type="component" value="Plasmid pPP10"/>
</dbReference>
<gene>
    <name evidence="1" type="ORF">PEPS_47310</name>
</gene>
<keyword evidence="2" id="KW-1185">Reference proteome</keyword>
<keyword evidence="1" id="KW-0614">Plasmid</keyword>
<name>A0ABM7VN63_9BACT</name>
<dbReference type="EMBL" id="AP025302">
    <property type="protein sequence ID" value="BDD02451.1"/>
    <property type="molecule type" value="Genomic_DNA"/>
</dbReference>
<proteinExistence type="predicted"/>
<accession>A0ABM7VN63</accession>
<organism evidence="1 2">
    <name type="scientific">Persicobacter psychrovividus</name>
    <dbReference type="NCBI Taxonomy" id="387638"/>
    <lineage>
        <taxon>Bacteria</taxon>
        <taxon>Pseudomonadati</taxon>
        <taxon>Bacteroidota</taxon>
        <taxon>Cytophagia</taxon>
        <taxon>Cytophagales</taxon>
        <taxon>Persicobacteraceae</taxon>
        <taxon>Persicobacter</taxon>
    </lineage>
</organism>
<evidence type="ECO:0000313" key="1">
    <source>
        <dbReference type="EMBL" id="BDD02451.1"/>
    </source>
</evidence>
<geneLocation type="plasmid" evidence="1 2">
    <name>pPP10</name>
</geneLocation>
<evidence type="ECO:0000313" key="2">
    <source>
        <dbReference type="Proteomes" id="UP001354989"/>
    </source>
</evidence>
<dbReference type="RefSeq" id="WP_338399619.1">
    <property type="nucleotide sequence ID" value="NZ_AP025302.1"/>
</dbReference>
<reference evidence="1 2" key="1">
    <citation type="submission" date="2021-12" db="EMBL/GenBank/DDBJ databases">
        <title>Genome sequencing of bacteria with rrn-lacking chromosome and rrn-plasmid.</title>
        <authorList>
            <person name="Anda M."/>
            <person name="Iwasaki W."/>
        </authorList>
    </citation>
    <scope>NUCLEOTIDE SEQUENCE [LARGE SCALE GENOMIC DNA]</scope>
    <source>
        <strain evidence="1 2">NBRC 101262</strain>
        <plasmid evidence="1 2">pPP10</plasmid>
    </source>
</reference>
<sequence>MVQLQHAITEYAEQFIDETNDWYSWRTINEDILPEGVVLPEGNQYLKNIALKSQLNQKWQASSSDEERADLTKYYISDWGGIKTNGSASLAEYSTKSAEELVLKGKKGIASWSKAIVLHDPNKYAIFDARVAISLNCIQIVRDLPNKLLFPILSSRNNTIGLGNQLVKSKAKQEGWSRADESSFYSEYLTILTKVAKELNSDVSTVEMLLFAKAEELVKQAFPQV</sequence>